<name>A0A6J5NLH3_9CAUD</name>
<accession>A0A6J5NLH3</accession>
<sequence>MAGFLTVAAGSSAAGAIAGSVVRLAIAYGIARLINGNTQKNNNFGRAQTRVDEGVRVQLPPNTTNTIPLLFGSAFFGGSITDAQLTDQNRTLWTCITLSDVVGHSVSGQPVTTRFTNVYWNNQRVFFKPDGVTVDYVVNDDGVVDASPRDLVKIYLYSNGSAAPVSLTDPETNAAIPAAFSGVDARSLMPGWTNDHRMSNLTFALVRLSYNRDKGITGLPDIKFNVRNDNYRPGDAIYSYLKNARVGGNLADSEIDTASLVALNDYADDEVTYLDADGTFKTLGDRYQINGLIDTGETVLANLERLTAASGCYLNYDIAAGRWGVIINRDSAPVLHFDDSNIISGISVTGTALDTIYNGIEIEFPHRQIRDQSDFARIDLPSEFRNANEPDNTIRVKYDLLNEPLQARILGYNELYQNRMDQVVTFTTDYSKINTEAGDVITVTNSVYDWNQKQFRVVRVKEVETEEGGIAVEITAQEYDSTMYTAGGMPRRPGVPSEPIGIPSLGAIATPAAPTVLQTNNQNAQPNIILRSVVPGSTQAGTSVIVDRMEFWYAEGTIQDNVPIANYKLIETSTNANGNPFTTGSNQDSQPIITLGAGNYLFRVRAGNPSFYSEYSQPAALVWNPVQRPDEVDENVIFRPRDSNLLALLGPLALGAIAYFAYSALRPQITSALSNTALGNLLGISNPEEVQAAREQLEESASAFRIVNAGGNELTSATSNSVTFAAGEGIEITASSVDNVITISLEGGGGGDPPPPPPPPGPSESNLNINFGAGTEDIALDNCQIITLAPQRPVTTPSTITRVYATAPATETVRCYDPNSMSSVIANRIGVRNGSVVSRQSHGFGTGNPRPWIHNADRFDLYLDTNLKPEFAQFNGKVIFRKVVSADELILYCRFDDNGNDLPVQDFCSLDPDSRPTFSTIEFPAGHRFVTYQMLQNWLISDPGIGVRLGVATETTATQSLERRPFYVRRNRICRNINGTEPSYDFNTI</sequence>
<feature type="region of interest" description="Disordered" evidence="1">
    <location>
        <begin position="743"/>
        <end position="769"/>
    </location>
</feature>
<protein>
    <submittedName>
        <fullName evidence="3">Tip attachment protein J</fullName>
    </submittedName>
</protein>
<proteinExistence type="predicted"/>
<feature type="domain" description="Tip attachment protein J" evidence="2">
    <location>
        <begin position="322"/>
        <end position="461"/>
    </location>
</feature>
<gene>
    <name evidence="3" type="ORF">UFOVP700_18</name>
</gene>
<reference evidence="3" key="1">
    <citation type="submission" date="2020-04" db="EMBL/GenBank/DDBJ databases">
        <authorList>
            <person name="Chiriac C."/>
            <person name="Salcher M."/>
            <person name="Ghai R."/>
            <person name="Kavagutti S V."/>
        </authorList>
    </citation>
    <scope>NUCLEOTIDE SEQUENCE</scope>
</reference>
<dbReference type="InterPro" id="IPR032876">
    <property type="entry name" value="J_dom"/>
</dbReference>
<feature type="compositionally biased region" description="Pro residues" evidence="1">
    <location>
        <begin position="752"/>
        <end position="762"/>
    </location>
</feature>
<evidence type="ECO:0000313" key="3">
    <source>
        <dbReference type="EMBL" id="CAB4158556.1"/>
    </source>
</evidence>
<dbReference type="EMBL" id="LR796671">
    <property type="protein sequence ID" value="CAB4158556.1"/>
    <property type="molecule type" value="Genomic_DNA"/>
</dbReference>
<evidence type="ECO:0000259" key="2">
    <source>
        <dbReference type="Pfam" id="PF13550"/>
    </source>
</evidence>
<dbReference type="Pfam" id="PF13550">
    <property type="entry name" value="Phage-tail_3"/>
    <property type="match status" value="1"/>
</dbReference>
<organism evidence="3">
    <name type="scientific">uncultured Caudovirales phage</name>
    <dbReference type="NCBI Taxonomy" id="2100421"/>
    <lineage>
        <taxon>Viruses</taxon>
        <taxon>Duplodnaviria</taxon>
        <taxon>Heunggongvirae</taxon>
        <taxon>Uroviricota</taxon>
        <taxon>Caudoviricetes</taxon>
        <taxon>Peduoviridae</taxon>
        <taxon>Maltschvirus</taxon>
        <taxon>Maltschvirus maltsch</taxon>
    </lineage>
</organism>
<evidence type="ECO:0000256" key="1">
    <source>
        <dbReference type="SAM" id="MobiDB-lite"/>
    </source>
</evidence>